<dbReference type="EMBL" id="BMAV01001524">
    <property type="protein sequence ID" value="GFY39746.1"/>
    <property type="molecule type" value="Genomic_DNA"/>
</dbReference>
<dbReference type="Proteomes" id="UP000886998">
    <property type="component" value="Unassembled WGS sequence"/>
</dbReference>
<name>A0A8X6WTY0_9ARAC</name>
<accession>A0A8X6WTY0</accession>
<keyword evidence="3" id="KW-1185">Reference proteome</keyword>
<evidence type="ECO:0000256" key="1">
    <source>
        <dbReference type="SAM" id="MobiDB-lite"/>
    </source>
</evidence>
<dbReference type="AlphaFoldDB" id="A0A8X6WTY0"/>
<feature type="compositionally biased region" description="Basic and acidic residues" evidence="1">
    <location>
        <begin position="1"/>
        <end position="11"/>
    </location>
</feature>
<proteinExistence type="predicted"/>
<comment type="caution">
    <text evidence="2">The sequence shown here is derived from an EMBL/GenBank/DDBJ whole genome shotgun (WGS) entry which is preliminary data.</text>
</comment>
<organism evidence="2 3">
    <name type="scientific">Trichonephila inaurata madagascariensis</name>
    <dbReference type="NCBI Taxonomy" id="2747483"/>
    <lineage>
        <taxon>Eukaryota</taxon>
        <taxon>Metazoa</taxon>
        <taxon>Ecdysozoa</taxon>
        <taxon>Arthropoda</taxon>
        <taxon>Chelicerata</taxon>
        <taxon>Arachnida</taxon>
        <taxon>Araneae</taxon>
        <taxon>Araneomorphae</taxon>
        <taxon>Entelegynae</taxon>
        <taxon>Araneoidea</taxon>
        <taxon>Nephilidae</taxon>
        <taxon>Trichonephila</taxon>
        <taxon>Trichonephila inaurata</taxon>
    </lineage>
</organism>
<evidence type="ECO:0000313" key="2">
    <source>
        <dbReference type="EMBL" id="GFY39746.1"/>
    </source>
</evidence>
<gene>
    <name evidence="2" type="ORF">TNIN_77871</name>
</gene>
<sequence>MQQFEETKYLIDTDQNSQQIELDREEEKEVNSENKEILSSVGPCSRISPVTKINSNTFIAKQQNNEELAPIISEVFSKTDADACEPMPASTENKLNYKRLLFLLCLEKAKSGGGRSLQRTLDPF</sequence>
<feature type="compositionally biased region" description="Basic and acidic residues" evidence="1">
    <location>
        <begin position="21"/>
        <end position="35"/>
    </location>
</feature>
<reference evidence="2" key="1">
    <citation type="submission" date="2020-08" db="EMBL/GenBank/DDBJ databases">
        <title>Multicomponent nature underlies the extraordinary mechanical properties of spider dragline silk.</title>
        <authorList>
            <person name="Kono N."/>
            <person name="Nakamura H."/>
            <person name="Mori M."/>
            <person name="Yoshida Y."/>
            <person name="Ohtoshi R."/>
            <person name="Malay A.D."/>
            <person name="Moran D.A.P."/>
            <person name="Tomita M."/>
            <person name="Numata K."/>
            <person name="Arakawa K."/>
        </authorList>
    </citation>
    <scope>NUCLEOTIDE SEQUENCE</scope>
</reference>
<protein>
    <submittedName>
        <fullName evidence="2">Uncharacterized protein</fullName>
    </submittedName>
</protein>
<evidence type="ECO:0000313" key="3">
    <source>
        <dbReference type="Proteomes" id="UP000886998"/>
    </source>
</evidence>
<feature type="region of interest" description="Disordered" evidence="1">
    <location>
        <begin position="1"/>
        <end position="35"/>
    </location>
</feature>